<keyword evidence="3" id="KW-1185">Reference proteome</keyword>
<dbReference type="RefSeq" id="WP_048081710.1">
    <property type="nucleotide sequence ID" value="NZ_JAPVER010000020.1"/>
</dbReference>
<dbReference type="AlphaFoldDB" id="A0A9E4ZYH4"/>
<proteinExistence type="predicted"/>
<accession>A0A9E4ZYH4</accession>
<protein>
    <submittedName>
        <fullName evidence="2">DUF2284 domain-containing protein</fullName>
    </submittedName>
</protein>
<gene>
    <name evidence="2" type="ORF">O3H35_01650</name>
    <name evidence="1" type="ORF">O3H54_08230</name>
</gene>
<dbReference type="Proteomes" id="UP001074446">
    <property type="component" value="Unassembled WGS sequence"/>
</dbReference>
<sequence length="213" mass="24270">MEKMDKCKDLKKMVLEKGYPEAKIISADKVVVEDRVRLKCMVGCPHYGQGLRCPPYTPDIDEFRKMVGEYSFAMVVKIKPQEIPDEVTAKYKLEKNKEEPVRLRDQYEDADKMLSSVWSDFADYYKKSLLDLLDLESAAFSLGYTFATVFFAGRCMLCEKCNVKEGICRNPVISRFSAEAMGINLLKTAKNAEMNLKFDPDSTPTPMAILLVD</sequence>
<dbReference type="EMBL" id="JAPVER010000020">
    <property type="protein sequence ID" value="MCZ3365870.1"/>
    <property type="molecule type" value="Genomic_DNA"/>
</dbReference>
<evidence type="ECO:0000313" key="2">
    <source>
        <dbReference type="EMBL" id="MCZ3371335.1"/>
    </source>
</evidence>
<dbReference type="EMBL" id="JAPVES010000024">
    <property type="protein sequence ID" value="MCZ3371335.1"/>
    <property type="molecule type" value="Genomic_DNA"/>
</dbReference>
<evidence type="ECO:0000313" key="1">
    <source>
        <dbReference type="EMBL" id="MCZ3365870.1"/>
    </source>
</evidence>
<comment type="caution">
    <text evidence="2">The sequence shown here is derived from an EMBL/GenBank/DDBJ whole genome shotgun (WGS) entry which is preliminary data.</text>
</comment>
<name>A0A9E4ZYH4_9EURY</name>
<evidence type="ECO:0000313" key="3">
    <source>
        <dbReference type="Proteomes" id="UP001068021"/>
    </source>
</evidence>
<organism evidence="2">
    <name type="scientific">Methanobacterium veterum</name>
    <dbReference type="NCBI Taxonomy" id="408577"/>
    <lineage>
        <taxon>Archaea</taxon>
        <taxon>Methanobacteriati</taxon>
        <taxon>Methanobacteriota</taxon>
        <taxon>Methanomada group</taxon>
        <taxon>Methanobacteria</taxon>
        <taxon>Methanobacteriales</taxon>
        <taxon>Methanobacteriaceae</taxon>
        <taxon>Methanobacterium</taxon>
    </lineage>
</organism>
<dbReference type="Pfam" id="PF10050">
    <property type="entry name" value="DUF2284"/>
    <property type="match status" value="1"/>
</dbReference>
<dbReference type="Proteomes" id="UP001068021">
    <property type="component" value="Unassembled WGS sequence"/>
</dbReference>
<dbReference type="InterPro" id="IPR019271">
    <property type="entry name" value="DUF2284_metal-binding"/>
</dbReference>
<dbReference type="PIRSF" id="PIRSF018748">
    <property type="entry name" value="UCP018748"/>
    <property type="match status" value="1"/>
</dbReference>
<reference evidence="2" key="1">
    <citation type="submission" date="2022-12" db="EMBL/GenBank/DDBJ databases">
        <title>Reclassification of two methanogenic archaea species isolated from the Kolyma lowland permafrost.</title>
        <authorList>
            <person name="Trubitsyn V.E."/>
            <person name="Rivkina E.M."/>
            <person name="Shcherbakova V.A."/>
        </authorList>
    </citation>
    <scope>NUCLEOTIDE SEQUENCE</scope>
    <source>
        <strain evidence="1">M2</strain>
        <strain evidence="2">MK4</strain>
    </source>
</reference>